<evidence type="ECO:0000313" key="4">
    <source>
        <dbReference type="Proteomes" id="UP000549394"/>
    </source>
</evidence>
<evidence type="ECO:0000256" key="2">
    <source>
        <dbReference type="SAM" id="MobiDB-lite"/>
    </source>
</evidence>
<keyword evidence="4" id="KW-1185">Reference proteome</keyword>
<gene>
    <name evidence="3" type="ORF">DGYR_LOCUS9334</name>
</gene>
<feature type="region of interest" description="Disordered" evidence="2">
    <location>
        <begin position="388"/>
        <end position="423"/>
    </location>
</feature>
<dbReference type="InterPro" id="IPR011029">
    <property type="entry name" value="DEATH-like_dom_sf"/>
</dbReference>
<dbReference type="OrthoDB" id="1702031at2759"/>
<name>A0A7I8W0K6_9ANNE</name>
<keyword evidence="1" id="KW-0175">Coiled coil</keyword>
<evidence type="ECO:0000313" key="3">
    <source>
        <dbReference type="EMBL" id="CAD5121372.1"/>
    </source>
</evidence>
<evidence type="ECO:0000256" key="1">
    <source>
        <dbReference type="SAM" id="Coils"/>
    </source>
</evidence>
<feature type="coiled-coil region" evidence="1">
    <location>
        <begin position="155"/>
        <end position="182"/>
    </location>
</feature>
<accession>A0A7I8W0K6</accession>
<dbReference type="Proteomes" id="UP000549394">
    <property type="component" value="Unassembled WGS sequence"/>
</dbReference>
<organism evidence="3 4">
    <name type="scientific">Dimorphilus gyrociliatus</name>
    <dbReference type="NCBI Taxonomy" id="2664684"/>
    <lineage>
        <taxon>Eukaryota</taxon>
        <taxon>Metazoa</taxon>
        <taxon>Spiralia</taxon>
        <taxon>Lophotrochozoa</taxon>
        <taxon>Annelida</taxon>
        <taxon>Polychaeta</taxon>
        <taxon>Polychaeta incertae sedis</taxon>
        <taxon>Dinophilidae</taxon>
        <taxon>Dimorphilus</taxon>
    </lineage>
</organism>
<feature type="coiled-coil region" evidence="1">
    <location>
        <begin position="215"/>
        <end position="355"/>
    </location>
</feature>
<dbReference type="SUPFAM" id="SSF47986">
    <property type="entry name" value="DEATH domain"/>
    <property type="match status" value="1"/>
</dbReference>
<comment type="caution">
    <text evidence="3">The sequence shown here is derived from an EMBL/GenBank/DDBJ whole genome shotgun (WGS) entry which is preliminary data.</text>
</comment>
<reference evidence="3 4" key="1">
    <citation type="submission" date="2020-08" db="EMBL/GenBank/DDBJ databases">
        <authorList>
            <person name="Hejnol A."/>
        </authorList>
    </citation>
    <scope>NUCLEOTIDE SEQUENCE [LARGE SCALE GENOMIC DNA]</scope>
</reference>
<sequence>MTQMEKDTSTEIEQNETVYRKVMLQISVLETLRIYLDPSPELLKDLWNNNILTEDELNVLQKLPWPTNRNQLLHTLIKKSWKEKEFTAFCNVLNKTEKFEKLSEMLQSKVTKIVEQSETYESNRNRPLSREYESLVSGPLRKINPQERTDILRQLKEKDDEIRILKTENETLREELKHTTTKLHNTAHKLKVLEESVSHTLAHTDLDDHSLEEGVNSLQIRLTDANKELNKVKAELHQSHKEKDKFKAEAKQFEEDLKSTKRLLMQTEDTMKDSHYKLQNRTFQLQTKVDHQKETINILQNKLEESERTKALTKTALEQDARDLRDKLNAVISSLTDTERERDSMKTELEDVQDKTRKLLTTLNIRGKHTSNISLAVDHARNLSYAKGRRGSLIPMDSNQSSRRGSTPCANSDPLPSTPDSLATDKSAAGLIIQKLQKVDRSSCARCGKQYDENSNFEGACLKHEEGATLINEGTSLAVWSCCKSVTTMKGCIKGKHSCE</sequence>
<dbReference type="AlphaFoldDB" id="A0A7I8W0K6"/>
<dbReference type="EMBL" id="CAJFCJ010000014">
    <property type="protein sequence ID" value="CAD5121372.1"/>
    <property type="molecule type" value="Genomic_DNA"/>
</dbReference>
<proteinExistence type="predicted"/>
<dbReference type="Gene3D" id="1.10.287.1490">
    <property type="match status" value="1"/>
</dbReference>
<protein>
    <submittedName>
        <fullName evidence="3">DgyrCDS9894</fullName>
    </submittedName>
</protein>
<feature type="compositionally biased region" description="Polar residues" evidence="2">
    <location>
        <begin position="397"/>
        <end position="421"/>
    </location>
</feature>